<evidence type="ECO:0000256" key="3">
    <source>
        <dbReference type="ARBA" id="ARBA00022833"/>
    </source>
</evidence>
<dbReference type="PANTHER" id="PTHR46603">
    <property type="entry name" value="ABSCISSION/NOCUT CHECKPOINT REGULATOR"/>
    <property type="match status" value="1"/>
</dbReference>
<feature type="compositionally biased region" description="Basic residues" evidence="5">
    <location>
        <begin position="382"/>
        <end position="391"/>
    </location>
</feature>
<dbReference type="PROSITE" id="PS50178">
    <property type="entry name" value="ZF_FYVE"/>
    <property type="match status" value="1"/>
</dbReference>
<dbReference type="InterPro" id="IPR013083">
    <property type="entry name" value="Znf_RING/FYVE/PHD"/>
</dbReference>
<proteinExistence type="predicted"/>
<evidence type="ECO:0000313" key="8">
    <source>
        <dbReference type="RefSeq" id="XP_031568266.1"/>
    </source>
</evidence>
<feature type="region of interest" description="Disordered" evidence="5">
    <location>
        <begin position="368"/>
        <end position="391"/>
    </location>
</feature>
<feature type="compositionally biased region" description="Basic and acidic residues" evidence="5">
    <location>
        <begin position="368"/>
        <end position="377"/>
    </location>
</feature>
<dbReference type="AlphaFoldDB" id="A0A6P8IMM0"/>
<evidence type="ECO:0000256" key="1">
    <source>
        <dbReference type="ARBA" id="ARBA00022723"/>
    </source>
</evidence>
<dbReference type="SMART" id="SM00064">
    <property type="entry name" value="FYVE"/>
    <property type="match status" value="1"/>
</dbReference>
<dbReference type="GO" id="GO:0030496">
    <property type="term" value="C:midbody"/>
    <property type="evidence" value="ECO:0007669"/>
    <property type="project" value="TreeGrafter"/>
</dbReference>
<organism evidence="7 8">
    <name type="scientific">Actinia tenebrosa</name>
    <name type="common">Australian red waratah sea anemone</name>
    <dbReference type="NCBI Taxonomy" id="6105"/>
    <lineage>
        <taxon>Eukaryota</taxon>
        <taxon>Metazoa</taxon>
        <taxon>Cnidaria</taxon>
        <taxon>Anthozoa</taxon>
        <taxon>Hexacorallia</taxon>
        <taxon>Actiniaria</taxon>
        <taxon>Actiniidae</taxon>
        <taxon>Actinia</taxon>
    </lineage>
</organism>
<dbReference type="Pfam" id="PF01363">
    <property type="entry name" value="FYVE"/>
    <property type="match status" value="1"/>
</dbReference>
<dbReference type="OrthoDB" id="5407799at2759"/>
<dbReference type="InterPro" id="IPR017907">
    <property type="entry name" value="Znf_RING_CS"/>
</dbReference>
<evidence type="ECO:0000256" key="5">
    <source>
        <dbReference type="SAM" id="MobiDB-lite"/>
    </source>
</evidence>
<dbReference type="InterPro" id="IPR017455">
    <property type="entry name" value="Znf_FYVE-rel"/>
</dbReference>
<evidence type="ECO:0000259" key="6">
    <source>
        <dbReference type="PROSITE" id="PS50178"/>
    </source>
</evidence>
<dbReference type="KEGG" id="aten:116302970"/>
<dbReference type="GO" id="GO:0009838">
    <property type="term" value="P:abscission"/>
    <property type="evidence" value="ECO:0007669"/>
    <property type="project" value="TreeGrafter"/>
</dbReference>
<feature type="domain" description="FYVE-type" evidence="6">
    <location>
        <begin position="6"/>
        <end position="60"/>
    </location>
</feature>
<accession>A0A6P8IMM0</accession>
<evidence type="ECO:0000256" key="4">
    <source>
        <dbReference type="PROSITE-ProRule" id="PRU00091"/>
    </source>
</evidence>
<evidence type="ECO:0000256" key="2">
    <source>
        <dbReference type="ARBA" id="ARBA00022771"/>
    </source>
</evidence>
<evidence type="ECO:0000313" key="7">
    <source>
        <dbReference type="Proteomes" id="UP000515163"/>
    </source>
</evidence>
<name>A0A6P8IMM0_ACTTE</name>
<dbReference type="SUPFAM" id="SSF57845">
    <property type="entry name" value="B-box zinc-binding domain"/>
    <property type="match status" value="1"/>
</dbReference>
<dbReference type="CDD" id="cd15749">
    <property type="entry name" value="FYVE_ZFY19"/>
    <property type="match status" value="1"/>
</dbReference>
<sequence length="391" mass="44055">MASGLQCFGCGAQFGIFKREHSCKNCGHIFCSSCASQSTAVPKHGTGKHKVCFKCYKLLTSAPKQSIQPGQQTEQNDLNKITQSRENGFQYLSSKQNVPASEKKIENKEEDPDESIRQRLLQLKDNSNVKTKTTDEDIGKRFEELSGRKSVSTQKTNVNAIQPKKTETEEVSDLLKQFGDECKLDSGLKSNQEEVDTPGAIGESSKRDDVQDLITKTMNQCNDDKNTDREIEERLAKLKDVDPSVYRNPVPDSDEDEETYNQRYLQQVLSEAFLEDKTKAMGIDLTKKNIEDKDSKKGKSQGKTKKRGKDNVDAIDDSTAKSFFSKEYEADSDEDELPWCCICNANAVLRCHGCDDDLYCKRCYREGHKDEDPEEHAVSPFRPKKKGSGHN</sequence>
<dbReference type="FunCoup" id="A0A6P8IMM0">
    <property type="interactions" value="81"/>
</dbReference>
<dbReference type="GO" id="GO:0044878">
    <property type="term" value="P:mitotic cytokinesis checkpoint signaling"/>
    <property type="evidence" value="ECO:0007669"/>
    <property type="project" value="TreeGrafter"/>
</dbReference>
<feature type="region of interest" description="Disordered" evidence="5">
    <location>
        <begin position="292"/>
        <end position="312"/>
    </location>
</feature>
<dbReference type="CDD" id="cd19817">
    <property type="entry name" value="Bbox1_ANCHR-like"/>
    <property type="match status" value="1"/>
</dbReference>
<dbReference type="GeneID" id="116302970"/>
<feature type="region of interest" description="Disordered" evidence="5">
    <location>
        <begin position="147"/>
        <end position="169"/>
    </location>
</feature>
<dbReference type="GO" id="GO:0005813">
    <property type="term" value="C:centrosome"/>
    <property type="evidence" value="ECO:0007669"/>
    <property type="project" value="TreeGrafter"/>
</dbReference>
<dbReference type="GO" id="GO:0008270">
    <property type="term" value="F:zinc ion binding"/>
    <property type="evidence" value="ECO:0007669"/>
    <property type="project" value="UniProtKB-KW"/>
</dbReference>
<dbReference type="GO" id="GO:0032266">
    <property type="term" value="F:phosphatidylinositol-3-phosphate binding"/>
    <property type="evidence" value="ECO:0007669"/>
    <property type="project" value="TreeGrafter"/>
</dbReference>
<keyword evidence="7" id="KW-1185">Reference proteome</keyword>
<feature type="region of interest" description="Disordered" evidence="5">
    <location>
        <begin position="93"/>
        <end position="116"/>
    </location>
</feature>
<feature type="compositionally biased region" description="Polar residues" evidence="5">
    <location>
        <begin position="149"/>
        <end position="160"/>
    </location>
</feature>
<dbReference type="Gene3D" id="3.30.40.10">
    <property type="entry name" value="Zinc/RING finger domain, C3HC4 (zinc finger)"/>
    <property type="match status" value="1"/>
</dbReference>
<keyword evidence="2 4" id="KW-0863">Zinc-finger</keyword>
<dbReference type="GO" id="GO:0032154">
    <property type="term" value="C:cleavage furrow"/>
    <property type="evidence" value="ECO:0007669"/>
    <property type="project" value="TreeGrafter"/>
</dbReference>
<feature type="compositionally biased region" description="Basic residues" evidence="5">
    <location>
        <begin position="298"/>
        <end position="308"/>
    </location>
</feature>
<dbReference type="SUPFAM" id="SSF57903">
    <property type="entry name" value="FYVE/PHD zinc finger"/>
    <property type="match status" value="1"/>
</dbReference>
<gene>
    <name evidence="8" type="primary">LOC116302970</name>
</gene>
<reference evidence="8" key="1">
    <citation type="submission" date="2025-08" db="UniProtKB">
        <authorList>
            <consortium name="RefSeq"/>
        </authorList>
    </citation>
    <scope>IDENTIFICATION</scope>
    <source>
        <tissue evidence="8">Tentacle</tissue>
    </source>
</reference>
<dbReference type="InterPro" id="IPR044553">
    <property type="entry name" value="Bbox1_ANCHR"/>
</dbReference>
<dbReference type="Proteomes" id="UP000515163">
    <property type="component" value="Unplaced"/>
</dbReference>
<dbReference type="InParanoid" id="A0A6P8IMM0"/>
<dbReference type="InterPro" id="IPR011011">
    <property type="entry name" value="Znf_FYVE_PHD"/>
</dbReference>
<dbReference type="Pfam" id="PF22586">
    <property type="entry name" value="ANCHR-like_BBOX"/>
    <property type="match status" value="1"/>
</dbReference>
<feature type="region of interest" description="Disordered" evidence="5">
    <location>
        <begin position="240"/>
        <end position="260"/>
    </location>
</feature>
<keyword evidence="1" id="KW-0479">Metal-binding</keyword>
<keyword evidence="3" id="KW-0862">Zinc</keyword>
<dbReference type="RefSeq" id="XP_031568266.1">
    <property type="nucleotide sequence ID" value="XM_031712406.1"/>
</dbReference>
<dbReference type="PROSITE" id="PS00518">
    <property type="entry name" value="ZF_RING_1"/>
    <property type="match status" value="1"/>
</dbReference>
<dbReference type="PANTHER" id="PTHR46603:SF1">
    <property type="entry name" value="ABSCISSION_NOCUT CHECKPOINT REGULATOR"/>
    <property type="match status" value="1"/>
</dbReference>
<dbReference type="InterPro" id="IPR000306">
    <property type="entry name" value="Znf_FYVE"/>
</dbReference>
<protein>
    <submittedName>
        <fullName evidence="8">Abscission/NoCut checkpoint regulator-like</fullName>
    </submittedName>
</protein>
<feature type="region of interest" description="Disordered" evidence="5">
    <location>
        <begin position="189"/>
        <end position="209"/>
    </location>
</feature>